<evidence type="ECO:0000256" key="1">
    <source>
        <dbReference type="ARBA" id="ARBA00004651"/>
    </source>
</evidence>
<dbReference type="GO" id="GO:0005886">
    <property type="term" value="C:plasma membrane"/>
    <property type="evidence" value="ECO:0007669"/>
    <property type="project" value="UniProtKB-SubCell"/>
</dbReference>
<evidence type="ECO:0000256" key="4">
    <source>
        <dbReference type="ARBA" id="ARBA00022741"/>
    </source>
</evidence>
<keyword evidence="4" id="KW-0547">Nucleotide-binding</keyword>
<dbReference type="SUPFAM" id="SSF90123">
    <property type="entry name" value="ABC transporter transmembrane region"/>
    <property type="match status" value="1"/>
</dbReference>
<name>A0A9D1P3Z0_9FIRM</name>
<dbReference type="InterPro" id="IPR011527">
    <property type="entry name" value="ABC1_TM_dom"/>
</dbReference>
<evidence type="ECO:0000313" key="12">
    <source>
        <dbReference type="Proteomes" id="UP000824169"/>
    </source>
</evidence>
<dbReference type="GO" id="GO:0015421">
    <property type="term" value="F:ABC-type oligopeptide transporter activity"/>
    <property type="evidence" value="ECO:0007669"/>
    <property type="project" value="TreeGrafter"/>
</dbReference>
<evidence type="ECO:0000256" key="2">
    <source>
        <dbReference type="ARBA" id="ARBA00022448"/>
    </source>
</evidence>
<gene>
    <name evidence="11" type="ORF">IAB71_09970</name>
</gene>
<protein>
    <submittedName>
        <fullName evidence="11">ABC transporter ATP-binding protein</fullName>
    </submittedName>
</protein>
<evidence type="ECO:0000259" key="9">
    <source>
        <dbReference type="PROSITE" id="PS50893"/>
    </source>
</evidence>
<sequence>MAEKSSSNQQKGTGPDTRGTLRRILQSIRPYRFLVVLSLLLSVASVLLTLYIPILTGDAVDLIIDRGLVDFAGLLRIIRNILICILLTAVFQWLMNHINNKITYHIVQDLRTRAFCHLQKLPLSFIDSHPSGDLISRVITDIEQFSDGLLMGFTQLFSGVVTIVGTILFMLSIHPLITLVVVVLSPMSFFIAGFISRKTFLMFQKQSETRGDLTALTDEMLGNLKTVIAFDHQEEAQEEFRKINEELAGYSLKATFFSSLTNPTTRFMYAAIYAGVTIAGCFTVIHGGLSVGQLSSFLSYTNQYTKPFNEITGVITEFQNSLASAGRVFTLLDQEALPDDETGNVLTNVKGQVDLEHVFFSYTPEKKLIEDFSLQVRPGQRIAIVGPTGCGKTTLINLLMRFYDTDSGTIRVDGQDIRGVSRSSLRANYGMVLQETWLKSATIRENITYGCPDATEEEMIRAAKEAHAHSFIMRMPQGYDTVIGEDGGSLSQGQKQLLCIARVMLRLPPMLILDEATSSIDTMTEIRIQKAFSRMMTGRTSFIVAHRLSTIREADVILVMRDGHILEQGDHETLLKKGGFYAELYNSQFAPV</sequence>
<evidence type="ECO:0000256" key="7">
    <source>
        <dbReference type="ARBA" id="ARBA00023136"/>
    </source>
</evidence>
<feature type="transmembrane region" description="Helical" evidence="8">
    <location>
        <begin position="149"/>
        <end position="170"/>
    </location>
</feature>
<feature type="domain" description="ABC transmembrane type-1" evidence="10">
    <location>
        <begin position="36"/>
        <end position="320"/>
    </location>
</feature>
<dbReference type="CDD" id="cd18547">
    <property type="entry name" value="ABC_6TM_Tm288_like"/>
    <property type="match status" value="1"/>
</dbReference>
<proteinExistence type="predicted"/>
<evidence type="ECO:0000259" key="10">
    <source>
        <dbReference type="PROSITE" id="PS50929"/>
    </source>
</evidence>
<keyword evidence="2" id="KW-0813">Transport</keyword>
<dbReference type="AlphaFoldDB" id="A0A9D1P3Z0"/>
<feature type="transmembrane region" description="Helical" evidence="8">
    <location>
        <begin position="176"/>
        <end position="195"/>
    </location>
</feature>
<dbReference type="PANTHER" id="PTHR43394:SF1">
    <property type="entry name" value="ATP-BINDING CASSETTE SUB-FAMILY B MEMBER 10, MITOCHONDRIAL"/>
    <property type="match status" value="1"/>
</dbReference>
<dbReference type="InterPro" id="IPR036640">
    <property type="entry name" value="ABC1_TM_sf"/>
</dbReference>
<comment type="caution">
    <text evidence="11">The sequence shown here is derived from an EMBL/GenBank/DDBJ whole genome shotgun (WGS) entry which is preliminary data.</text>
</comment>
<reference evidence="11" key="1">
    <citation type="submission" date="2020-10" db="EMBL/GenBank/DDBJ databases">
        <authorList>
            <person name="Gilroy R."/>
        </authorList>
    </citation>
    <scope>NUCLEOTIDE SEQUENCE</scope>
    <source>
        <strain evidence="11">CHK188-20938</strain>
    </source>
</reference>
<reference evidence="11" key="2">
    <citation type="journal article" date="2021" name="PeerJ">
        <title>Extensive microbial diversity within the chicken gut microbiome revealed by metagenomics and culture.</title>
        <authorList>
            <person name="Gilroy R."/>
            <person name="Ravi A."/>
            <person name="Getino M."/>
            <person name="Pursley I."/>
            <person name="Horton D.L."/>
            <person name="Alikhan N.F."/>
            <person name="Baker D."/>
            <person name="Gharbi K."/>
            <person name="Hall N."/>
            <person name="Watson M."/>
            <person name="Adriaenssens E.M."/>
            <person name="Foster-Nyarko E."/>
            <person name="Jarju S."/>
            <person name="Secka A."/>
            <person name="Antonio M."/>
            <person name="Oren A."/>
            <person name="Chaudhuri R.R."/>
            <person name="La Ragione R."/>
            <person name="Hildebrand F."/>
            <person name="Pallen M.J."/>
        </authorList>
    </citation>
    <scope>NUCLEOTIDE SEQUENCE</scope>
    <source>
        <strain evidence="11">CHK188-20938</strain>
    </source>
</reference>
<dbReference type="Pfam" id="PF00664">
    <property type="entry name" value="ABC_membrane"/>
    <property type="match status" value="1"/>
</dbReference>
<dbReference type="PROSITE" id="PS50929">
    <property type="entry name" value="ABC_TM1F"/>
    <property type="match status" value="1"/>
</dbReference>
<dbReference type="PROSITE" id="PS00211">
    <property type="entry name" value="ABC_TRANSPORTER_1"/>
    <property type="match status" value="1"/>
</dbReference>
<dbReference type="FunFam" id="3.40.50.300:FF:000287">
    <property type="entry name" value="Multidrug ABC transporter ATP-binding protein"/>
    <property type="match status" value="1"/>
</dbReference>
<keyword evidence="3 8" id="KW-0812">Transmembrane</keyword>
<dbReference type="Gene3D" id="1.20.1560.10">
    <property type="entry name" value="ABC transporter type 1, transmembrane domain"/>
    <property type="match status" value="1"/>
</dbReference>
<dbReference type="GO" id="GO:0016887">
    <property type="term" value="F:ATP hydrolysis activity"/>
    <property type="evidence" value="ECO:0007669"/>
    <property type="project" value="InterPro"/>
</dbReference>
<evidence type="ECO:0000256" key="8">
    <source>
        <dbReference type="SAM" id="Phobius"/>
    </source>
</evidence>
<organism evidence="11 12">
    <name type="scientific">Candidatus Scatomonas pullistercoris</name>
    <dbReference type="NCBI Taxonomy" id="2840920"/>
    <lineage>
        <taxon>Bacteria</taxon>
        <taxon>Bacillati</taxon>
        <taxon>Bacillota</taxon>
        <taxon>Clostridia</taxon>
        <taxon>Lachnospirales</taxon>
        <taxon>Lachnospiraceae</taxon>
        <taxon>Lachnospiraceae incertae sedis</taxon>
        <taxon>Candidatus Scatomonas</taxon>
    </lineage>
</organism>
<feature type="transmembrane region" description="Helical" evidence="8">
    <location>
        <begin position="31"/>
        <end position="54"/>
    </location>
</feature>
<dbReference type="SUPFAM" id="SSF52540">
    <property type="entry name" value="P-loop containing nucleoside triphosphate hydrolases"/>
    <property type="match status" value="1"/>
</dbReference>
<evidence type="ECO:0000256" key="3">
    <source>
        <dbReference type="ARBA" id="ARBA00022692"/>
    </source>
</evidence>
<dbReference type="PANTHER" id="PTHR43394">
    <property type="entry name" value="ATP-DEPENDENT PERMEASE MDL1, MITOCHONDRIAL"/>
    <property type="match status" value="1"/>
</dbReference>
<dbReference type="Pfam" id="PF00005">
    <property type="entry name" value="ABC_tran"/>
    <property type="match status" value="1"/>
</dbReference>
<keyword evidence="7 8" id="KW-0472">Membrane</keyword>
<dbReference type="GO" id="GO:0005524">
    <property type="term" value="F:ATP binding"/>
    <property type="evidence" value="ECO:0007669"/>
    <property type="project" value="UniProtKB-KW"/>
</dbReference>
<dbReference type="InterPro" id="IPR039421">
    <property type="entry name" value="Type_1_exporter"/>
</dbReference>
<feature type="transmembrane region" description="Helical" evidence="8">
    <location>
        <begin position="74"/>
        <end position="95"/>
    </location>
</feature>
<comment type="subcellular location">
    <subcellularLocation>
        <location evidence="1">Cell membrane</location>
        <topology evidence="1">Multi-pass membrane protein</topology>
    </subcellularLocation>
</comment>
<dbReference type="InterPro" id="IPR017871">
    <property type="entry name" value="ABC_transporter-like_CS"/>
</dbReference>
<feature type="domain" description="ABC transporter" evidence="9">
    <location>
        <begin position="353"/>
        <end position="587"/>
    </location>
</feature>
<dbReference type="InterPro" id="IPR027417">
    <property type="entry name" value="P-loop_NTPase"/>
</dbReference>
<keyword evidence="5 11" id="KW-0067">ATP-binding</keyword>
<dbReference type="InterPro" id="IPR003593">
    <property type="entry name" value="AAA+_ATPase"/>
</dbReference>
<evidence type="ECO:0000313" key="11">
    <source>
        <dbReference type="EMBL" id="HIV26084.1"/>
    </source>
</evidence>
<accession>A0A9D1P3Z0</accession>
<keyword evidence="6 8" id="KW-1133">Transmembrane helix</keyword>
<dbReference type="Gene3D" id="3.40.50.300">
    <property type="entry name" value="P-loop containing nucleotide triphosphate hydrolases"/>
    <property type="match status" value="1"/>
</dbReference>
<dbReference type="PROSITE" id="PS50893">
    <property type="entry name" value="ABC_TRANSPORTER_2"/>
    <property type="match status" value="1"/>
</dbReference>
<dbReference type="SMART" id="SM00382">
    <property type="entry name" value="AAA"/>
    <property type="match status" value="1"/>
</dbReference>
<evidence type="ECO:0000256" key="5">
    <source>
        <dbReference type="ARBA" id="ARBA00022840"/>
    </source>
</evidence>
<dbReference type="Proteomes" id="UP000824169">
    <property type="component" value="Unassembled WGS sequence"/>
</dbReference>
<dbReference type="EMBL" id="DVOO01000029">
    <property type="protein sequence ID" value="HIV26084.1"/>
    <property type="molecule type" value="Genomic_DNA"/>
</dbReference>
<evidence type="ECO:0000256" key="6">
    <source>
        <dbReference type="ARBA" id="ARBA00022989"/>
    </source>
</evidence>
<dbReference type="InterPro" id="IPR003439">
    <property type="entry name" value="ABC_transporter-like_ATP-bd"/>
</dbReference>
<feature type="transmembrane region" description="Helical" evidence="8">
    <location>
        <begin position="267"/>
        <end position="289"/>
    </location>
</feature>